<dbReference type="Proteomes" id="UP001156141">
    <property type="component" value="Unassembled WGS sequence"/>
</dbReference>
<accession>A0ABS9RJ74</accession>
<feature type="transmembrane region" description="Helical" evidence="1">
    <location>
        <begin position="12"/>
        <end position="30"/>
    </location>
</feature>
<proteinExistence type="predicted"/>
<dbReference type="RefSeq" id="WP_240573389.1">
    <property type="nucleotide sequence ID" value="NZ_CP136709.1"/>
</dbReference>
<feature type="transmembrane region" description="Helical" evidence="1">
    <location>
        <begin position="36"/>
        <end position="53"/>
    </location>
</feature>
<evidence type="ECO:0000256" key="1">
    <source>
        <dbReference type="SAM" id="Phobius"/>
    </source>
</evidence>
<evidence type="ECO:0008006" key="4">
    <source>
        <dbReference type="Google" id="ProtNLM"/>
    </source>
</evidence>
<organism evidence="2 3">
    <name type="scientific">Aestuariibaculum lutulentum</name>
    <dbReference type="NCBI Taxonomy" id="2920935"/>
    <lineage>
        <taxon>Bacteria</taxon>
        <taxon>Pseudomonadati</taxon>
        <taxon>Bacteroidota</taxon>
        <taxon>Flavobacteriia</taxon>
        <taxon>Flavobacteriales</taxon>
        <taxon>Flavobacteriaceae</taxon>
    </lineage>
</organism>
<feature type="transmembrane region" description="Helical" evidence="1">
    <location>
        <begin position="177"/>
        <end position="196"/>
    </location>
</feature>
<reference evidence="2" key="1">
    <citation type="submission" date="2022-02" db="EMBL/GenBank/DDBJ databases">
        <title>Aestuariibaculum sp., a marine bacterium isolated from sediment in Guangxi.</title>
        <authorList>
            <person name="Ying J."/>
        </authorList>
    </citation>
    <scope>NUCLEOTIDE SEQUENCE</scope>
    <source>
        <strain evidence="2">L182</strain>
    </source>
</reference>
<keyword evidence="1" id="KW-0812">Transmembrane</keyword>
<keyword evidence="3" id="KW-1185">Reference proteome</keyword>
<sequence>MKNWIANTGDKVFLLALWLLVAVSCIAVLTSKASPITYSLLLYVPLFSIAYFSKYKSLKFGFIAYLLFSFLGDTSSLFFTEVMLIKASSVFYFLGFMYLLIMILPKFKLSEVQPLVGPYLISVFLIIAFFLFQIYNILNLTLESTAEVQLFGLKSLSLVVLGLVAFGVYLNTQTKLSVLFLIGVGCLFFSVILNYINLYYVYRLEFVAIERILYTVALFFLFKHAVLDKEQIQEEKSFNSSKVLA</sequence>
<evidence type="ECO:0000313" key="2">
    <source>
        <dbReference type="EMBL" id="MCH4553004.1"/>
    </source>
</evidence>
<feature type="transmembrane region" description="Helical" evidence="1">
    <location>
        <begin position="116"/>
        <end position="138"/>
    </location>
</feature>
<feature type="transmembrane region" description="Helical" evidence="1">
    <location>
        <begin position="60"/>
        <end position="79"/>
    </location>
</feature>
<feature type="transmembrane region" description="Helical" evidence="1">
    <location>
        <begin position="202"/>
        <end position="222"/>
    </location>
</feature>
<protein>
    <recommendedName>
        <fullName evidence="4">Lysoplasmalogenase</fullName>
    </recommendedName>
</protein>
<keyword evidence="1" id="KW-0472">Membrane</keyword>
<evidence type="ECO:0000313" key="3">
    <source>
        <dbReference type="Proteomes" id="UP001156141"/>
    </source>
</evidence>
<feature type="transmembrane region" description="Helical" evidence="1">
    <location>
        <begin position="150"/>
        <end position="170"/>
    </location>
</feature>
<feature type="transmembrane region" description="Helical" evidence="1">
    <location>
        <begin position="85"/>
        <end position="104"/>
    </location>
</feature>
<comment type="caution">
    <text evidence="2">The sequence shown here is derived from an EMBL/GenBank/DDBJ whole genome shotgun (WGS) entry which is preliminary data.</text>
</comment>
<dbReference type="EMBL" id="JAKVQD010000003">
    <property type="protein sequence ID" value="MCH4553004.1"/>
    <property type="molecule type" value="Genomic_DNA"/>
</dbReference>
<gene>
    <name evidence="2" type="ORF">MKW35_10245</name>
</gene>
<dbReference type="PROSITE" id="PS51257">
    <property type="entry name" value="PROKAR_LIPOPROTEIN"/>
    <property type="match status" value="1"/>
</dbReference>
<keyword evidence="1" id="KW-1133">Transmembrane helix</keyword>
<name>A0ABS9RJ74_9FLAO</name>